<dbReference type="Pfam" id="PF13561">
    <property type="entry name" value="adh_short_C2"/>
    <property type="match status" value="1"/>
</dbReference>
<evidence type="ECO:0000313" key="3">
    <source>
        <dbReference type="EMBL" id="KAF5573252.1"/>
    </source>
</evidence>
<dbReference type="AlphaFoldDB" id="A0A8H5KG63"/>
<dbReference type="InterPro" id="IPR036291">
    <property type="entry name" value="NAD(P)-bd_dom_sf"/>
</dbReference>
<dbReference type="PRINTS" id="PR00081">
    <property type="entry name" value="GDHRDH"/>
</dbReference>
<evidence type="ECO:0000256" key="2">
    <source>
        <dbReference type="ARBA" id="ARBA00023002"/>
    </source>
</evidence>
<sequence>MGTYVPNQGTIFSSHPRLLEQDLSGKVALVTGATRGIGRAIALHLASRGASILASSSSHKSLYMIESLAAEVKEIYKTSNYQCPRVVGVAANLLSPDFADSIANEIRDTFNSKVHIIVNNAAYTDFRPMGDLDAEGMIIYAAVKSAMESLTRSWADILSADRRTHGTTANSLLVGPTASESFLEKGAPQFRAQVLNQKNGPTAHNGVGMPNDIANVVGLLASERAHWINGSTVGADGGMAKVL</sequence>
<dbReference type="GO" id="GO:0016614">
    <property type="term" value="F:oxidoreductase activity, acting on CH-OH group of donors"/>
    <property type="evidence" value="ECO:0007669"/>
    <property type="project" value="UniProtKB-ARBA"/>
</dbReference>
<gene>
    <name evidence="3" type="ORF">FPCIR_14032</name>
</gene>
<name>A0A8H5KG63_9HYPO</name>
<comment type="similarity">
    <text evidence="1">Belongs to the short-chain dehydrogenases/reductases (SDR) family.</text>
</comment>
<reference evidence="3 4" key="1">
    <citation type="submission" date="2020-05" db="EMBL/GenBank/DDBJ databases">
        <title>Identification and distribution of gene clusters putatively required for synthesis of sphingolipid metabolism inhibitors in phylogenetically diverse species of the filamentous fungus Fusarium.</title>
        <authorList>
            <person name="Kim H.-S."/>
            <person name="Busman M."/>
            <person name="Brown D.W."/>
            <person name="Divon H."/>
            <person name="Uhlig S."/>
            <person name="Proctor R.H."/>
        </authorList>
    </citation>
    <scope>NUCLEOTIDE SEQUENCE [LARGE SCALE GENOMIC DNA]</scope>
    <source>
        <strain evidence="3 4">NRRL 36939</strain>
    </source>
</reference>
<dbReference type="EMBL" id="JAAOAS010000636">
    <property type="protein sequence ID" value="KAF5573252.1"/>
    <property type="molecule type" value="Genomic_DNA"/>
</dbReference>
<dbReference type="Proteomes" id="UP000546213">
    <property type="component" value="Unassembled WGS sequence"/>
</dbReference>
<comment type="caution">
    <text evidence="3">The sequence shown here is derived from an EMBL/GenBank/DDBJ whole genome shotgun (WGS) entry which is preliminary data.</text>
</comment>
<keyword evidence="4" id="KW-1185">Reference proteome</keyword>
<evidence type="ECO:0000313" key="4">
    <source>
        <dbReference type="Proteomes" id="UP000546213"/>
    </source>
</evidence>
<dbReference type="OrthoDB" id="47007at2759"/>
<dbReference type="PANTHER" id="PTHR48107:SF7">
    <property type="entry name" value="RE15974P"/>
    <property type="match status" value="1"/>
</dbReference>
<protein>
    <submittedName>
        <fullName evidence="3">Uncharacterized protein</fullName>
    </submittedName>
</protein>
<dbReference type="PANTHER" id="PTHR48107">
    <property type="entry name" value="NADPH-DEPENDENT ALDEHYDE REDUCTASE-LIKE PROTEIN, CHLOROPLASTIC-RELATED"/>
    <property type="match status" value="1"/>
</dbReference>
<dbReference type="Pfam" id="PF00106">
    <property type="entry name" value="adh_short"/>
    <property type="match status" value="1"/>
</dbReference>
<dbReference type="SUPFAM" id="SSF51735">
    <property type="entry name" value="NAD(P)-binding Rossmann-fold domains"/>
    <property type="match status" value="1"/>
</dbReference>
<proteinExistence type="inferred from homology"/>
<dbReference type="InterPro" id="IPR002347">
    <property type="entry name" value="SDR_fam"/>
</dbReference>
<keyword evidence="2" id="KW-0560">Oxidoreductase</keyword>
<dbReference type="Gene3D" id="3.40.50.720">
    <property type="entry name" value="NAD(P)-binding Rossmann-like Domain"/>
    <property type="match status" value="2"/>
</dbReference>
<evidence type="ECO:0000256" key="1">
    <source>
        <dbReference type="ARBA" id="ARBA00006484"/>
    </source>
</evidence>
<accession>A0A8H5KG63</accession>
<organism evidence="3 4">
    <name type="scientific">Fusarium pseudocircinatum</name>
    <dbReference type="NCBI Taxonomy" id="56676"/>
    <lineage>
        <taxon>Eukaryota</taxon>
        <taxon>Fungi</taxon>
        <taxon>Dikarya</taxon>
        <taxon>Ascomycota</taxon>
        <taxon>Pezizomycotina</taxon>
        <taxon>Sordariomycetes</taxon>
        <taxon>Hypocreomycetidae</taxon>
        <taxon>Hypocreales</taxon>
        <taxon>Nectriaceae</taxon>
        <taxon>Fusarium</taxon>
        <taxon>Fusarium fujikuroi species complex</taxon>
    </lineage>
</organism>